<evidence type="ECO:0000256" key="2">
    <source>
        <dbReference type="ARBA" id="ARBA00008583"/>
    </source>
</evidence>
<dbReference type="FunFam" id="1.20.1740.10:FF:000001">
    <property type="entry name" value="Amino acid permease"/>
    <property type="match status" value="1"/>
</dbReference>
<keyword evidence="4 8" id="KW-0812">Transmembrane</keyword>
<evidence type="ECO:0000259" key="9">
    <source>
        <dbReference type="Pfam" id="PF00324"/>
    </source>
</evidence>
<dbReference type="EMBL" id="CP129683">
    <property type="protein sequence ID" value="XDS50169.1"/>
    <property type="molecule type" value="Genomic_DNA"/>
</dbReference>
<evidence type="ECO:0000256" key="4">
    <source>
        <dbReference type="ARBA" id="ARBA00022692"/>
    </source>
</evidence>
<name>A0AB39UBE9_9BIFI</name>
<dbReference type="PANTHER" id="PTHR43495:SF5">
    <property type="entry name" value="GAMMA-AMINOBUTYRIC ACID PERMEASE"/>
    <property type="match status" value="1"/>
</dbReference>
<dbReference type="GO" id="GO:0055085">
    <property type="term" value="P:transmembrane transport"/>
    <property type="evidence" value="ECO:0007669"/>
    <property type="project" value="InterPro"/>
</dbReference>
<feature type="transmembrane region" description="Helical" evidence="8">
    <location>
        <begin position="363"/>
        <end position="384"/>
    </location>
</feature>
<dbReference type="GO" id="GO:0016020">
    <property type="term" value="C:membrane"/>
    <property type="evidence" value="ECO:0007669"/>
    <property type="project" value="UniProtKB-SubCell"/>
</dbReference>
<evidence type="ECO:0000256" key="3">
    <source>
        <dbReference type="ARBA" id="ARBA00022448"/>
    </source>
</evidence>
<gene>
    <name evidence="12" type="ORF">QN062_07140</name>
    <name evidence="11" type="ORF">QN216_01340</name>
    <name evidence="10" type="ORF">QN217_09115</name>
</gene>
<comment type="subcellular location">
    <subcellularLocation>
        <location evidence="1">Membrane</location>
        <topology evidence="1">Multi-pass membrane protein</topology>
    </subcellularLocation>
</comment>
<evidence type="ECO:0000313" key="12">
    <source>
        <dbReference type="EMBL" id="XDS50169.1"/>
    </source>
</evidence>
<dbReference type="Gene3D" id="1.20.1740.10">
    <property type="entry name" value="Amino acid/polyamine transporter I"/>
    <property type="match status" value="1"/>
</dbReference>
<feature type="transmembrane region" description="Helical" evidence="8">
    <location>
        <begin position="132"/>
        <end position="152"/>
    </location>
</feature>
<comment type="similarity">
    <text evidence="2">Belongs to the amino acid-polyamine-organocation (APC) superfamily. Amino acid transporter (AAT) (TC 2.A.3.1) family.</text>
</comment>
<dbReference type="InterPro" id="IPR004840">
    <property type="entry name" value="Amino_acid_permease_CS"/>
</dbReference>
<dbReference type="Pfam" id="PF00324">
    <property type="entry name" value="AA_permease"/>
    <property type="match status" value="1"/>
</dbReference>
<accession>A0AB39UBE9</accession>
<evidence type="ECO:0000313" key="11">
    <source>
        <dbReference type="EMBL" id="XDS48944.1"/>
    </source>
</evidence>
<evidence type="ECO:0000256" key="5">
    <source>
        <dbReference type="ARBA" id="ARBA00022970"/>
    </source>
</evidence>
<dbReference type="PANTHER" id="PTHR43495">
    <property type="entry name" value="GABA PERMEASE"/>
    <property type="match status" value="1"/>
</dbReference>
<organism evidence="10">
    <name type="scientific">Bifidobacterium fermentum</name>
    <dbReference type="NCBI Taxonomy" id="3059035"/>
    <lineage>
        <taxon>Bacteria</taxon>
        <taxon>Bacillati</taxon>
        <taxon>Actinomycetota</taxon>
        <taxon>Actinomycetes</taxon>
        <taxon>Bifidobacteriales</taxon>
        <taxon>Bifidobacteriaceae</taxon>
        <taxon>Bifidobacterium</taxon>
    </lineage>
</organism>
<feature type="transmembrane region" description="Helical" evidence="8">
    <location>
        <begin position="164"/>
        <end position="183"/>
    </location>
</feature>
<protein>
    <submittedName>
        <fullName evidence="10">Amino acid permease</fullName>
    </submittedName>
</protein>
<evidence type="ECO:0000256" key="6">
    <source>
        <dbReference type="ARBA" id="ARBA00022989"/>
    </source>
</evidence>
<dbReference type="GO" id="GO:0006865">
    <property type="term" value="P:amino acid transport"/>
    <property type="evidence" value="ECO:0007669"/>
    <property type="project" value="UniProtKB-KW"/>
</dbReference>
<dbReference type="PROSITE" id="PS00218">
    <property type="entry name" value="AMINO_ACID_PERMEASE_1"/>
    <property type="match status" value="1"/>
</dbReference>
<dbReference type="EMBL" id="CP129675">
    <property type="protein sequence ID" value="XDS46277.1"/>
    <property type="molecule type" value="Genomic_DNA"/>
</dbReference>
<dbReference type="AlphaFoldDB" id="A0AB39UBE9"/>
<dbReference type="EMBL" id="CP129682">
    <property type="protein sequence ID" value="XDS48944.1"/>
    <property type="molecule type" value="Genomic_DNA"/>
</dbReference>
<feature type="transmembrane region" description="Helical" evidence="8">
    <location>
        <begin position="405"/>
        <end position="427"/>
    </location>
</feature>
<dbReference type="RefSeq" id="WP_369341141.1">
    <property type="nucleotide sequence ID" value="NZ_CP129675.1"/>
</dbReference>
<feature type="transmembrane region" description="Helical" evidence="8">
    <location>
        <begin position="90"/>
        <end position="112"/>
    </location>
</feature>
<evidence type="ECO:0000256" key="1">
    <source>
        <dbReference type="ARBA" id="ARBA00004141"/>
    </source>
</evidence>
<feature type="transmembrane region" description="Helical" evidence="8">
    <location>
        <begin position="433"/>
        <end position="452"/>
    </location>
</feature>
<sequence>MSAVTSEHRSDVGLRNVLSKRQLTMISIGGVIGAGLFVGSGNAIASAGPAIILSYSAVGIIVVAIMQMLGEMSTANPTSGSFSDYASRYMGSWAGFSVGWLYAYQWCVTIGFEAIAGAGLVNQLLPAVPTWLAALILLGAMIAVNLITVEAFGTFEYWFAMIKVATICVFLVIGVLVFLNLFPGTHSPGLTNLIGQGGFAPKGWGAVLNGSVVVFFSFFGTEVITVAAGEAQNPKESVRTGIKSVVWRILLFYIGSIAVIVTLMPWNSTKVMDSPYAAVLGHLGLPYVETIMKVIVLCAVLSCLNSGIYSASRMLHAMAATHKAPSVLSRTNKRGVPTFAVFGAASIGILTVIANYFLPTTDIYEFLIDSSGSVAVIVYLYISITHFRSHHDIVKNNPDIPVKMWGYPWVSAIIFVAMLAVIVGMATNASSQRSLLLTALVTIISIVIGFVNQKKLETASDKG</sequence>
<feature type="transmembrane region" description="Helical" evidence="8">
    <location>
        <begin position="50"/>
        <end position="69"/>
    </location>
</feature>
<dbReference type="KEGG" id="bfk:QN062_07140"/>
<feature type="transmembrane region" description="Helical" evidence="8">
    <location>
        <begin position="294"/>
        <end position="315"/>
    </location>
</feature>
<evidence type="ECO:0000256" key="8">
    <source>
        <dbReference type="SAM" id="Phobius"/>
    </source>
</evidence>
<feature type="domain" description="Amino acid permease/ SLC12A" evidence="9">
    <location>
        <begin position="23"/>
        <end position="453"/>
    </location>
</feature>
<feature type="transmembrane region" description="Helical" evidence="8">
    <location>
        <begin position="203"/>
        <end position="224"/>
    </location>
</feature>
<feature type="transmembrane region" description="Helical" evidence="8">
    <location>
        <begin position="23"/>
        <end position="44"/>
    </location>
</feature>
<keyword evidence="6 8" id="KW-1133">Transmembrane helix</keyword>
<proteinExistence type="inferred from homology"/>
<keyword evidence="5" id="KW-0029">Amino-acid transport</keyword>
<reference evidence="10" key="1">
    <citation type="submission" date="2023-07" db="EMBL/GenBank/DDBJ databases">
        <title>Bifidobacterium aquikefiriaerophilum sp. nov. and Bifidobacterium eccum sp. nov., isolated from water kefir.</title>
        <authorList>
            <person name="Breselge S."/>
            <person name="Bellassi P."/>
            <person name="Barcenilla C."/>
            <person name="Alvarez-Ordonez A."/>
            <person name="Morelli L."/>
            <person name="Cotter P.D."/>
        </authorList>
    </citation>
    <scope>NUCLEOTIDE SEQUENCE</scope>
    <source>
        <strain evidence="12">WK012_4_13</strain>
        <strain evidence="11">WK013_4_14</strain>
        <strain evidence="10">WK048_4_13</strain>
    </source>
</reference>
<dbReference type="PIRSF" id="PIRSF006060">
    <property type="entry name" value="AA_transporter"/>
    <property type="match status" value="1"/>
</dbReference>
<dbReference type="InterPro" id="IPR004841">
    <property type="entry name" value="AA-permease/SLC12A_dom"/>
</dbReference>
<evidence type="ECO:0000313" key="10">
    <source>
        <dbReference type="EMBL" id="XDS46277.1"/>
    </source>
</evidence>
<feature type="transmembrane region" description="Helical" evidence="8">
    <location>
        <begin position="336"/>
        <end position="357"/>
    </location>
</feature>
<evidence type="ECO:0000256" key="7">
    <source>
        <dbReference type="ARBA" id="ARBA00023136"/>
    </source>
</evidence>
<keyword evidence="7 8" id="KW-0472">Membrane</keyword>
<keyword evidence="3" id="KW-0813">Transport</keyword>
<feature type="transmembrane region" description="Helical" evidence="8">
    <location>
        <begin position="245"/>
        <end position="266"/>
    </location>
</feature>